<accession>A0AAV7TG25</accession>
<sequence>MKEDGRLSPELCAMAILGRRRGPYSGRRKKPAPRRSSLEVAKTPLRARNGLQLRPGGPAAVWQGAACPGGGAA</sequence>
<protein>
    <submittedName>
        <fullName evidence="1">Uncharacterized protein</fullName>
    </submittedName>
</protein>
<organism evidence="1 2">
    <name type="scientific">Pleurodeles waltl</name>
    <name type="common">Iberian ribbed newt</name>
    <dbReference type="NCBI Taxonomy" id="8319"/>
    <lineage>
        <taxon>Eukaryota</taxon>
        <taxon>Metazoa</taxon>
        <taxon>Chordata</taxon>
        <taxon>Craniata</taxon>
        <taxon>Vertebrata</taxon>
        <taxon>Euteleostomi</taxon>
        <taxon>Amphibia</taxon>
        <taxon>Batrachia</taxon>
        <taxon>Caudata</taxon>
        <taxon>Salamandroidea</taxon>
        <taxon>Salamandridae</taxon>
        <taxon>Pleurodelinae</taxon>
        <taxon>Pleurodeles</taxon>
    </lineage>
</organism>
<comment type="caution">
    <text evidence="1">The sequence shown here is derived from an EMBL/GenBank/DDBJ whole genome shotgun (WGS) entry which is preliminary data.</text>
</comment>
<name>A0AAV7TG25_PLEWA</name>
<dbReference type="AlphaFoldDB" id="A0AAV7TG25"/>
<keyword evidence="2" id="KW-1185">Reference proteome</keyword>
<evidence type="ECO:0000313" key="2">
    <source>
        <dbReference type="Proteomes" id="UP001066276"/>
    </source>
</evidence>
<dbReference type="Proteomes" id="UP001066276">
    <property type="component" value="Chromosome 3_2"/>
</dbReference>
<dbReference type="EMBL" id="JANPWB010000006">
    <property type="protein sequence ID" value="KAJ1175519.1"/>
    <property type="molecule type" value="Genomic_DNA"/>
</dbReference>
<reference evidence="1" key="1">
    <citation type="journal article" date="2022" name="bioRxiv">
        <title>Sequencing and chromosome-scale assembly of the giantPleurodeles waltlgenome.</title>
        <authorList>
            <person name="Brown T."/>
            <person name="Elewa A."/>
            <person name="Iarovenko S."/>
            <person name="Subramanian E."/>
            <person name="Araus A.J."/>
            <person name="Petzold A."/>
            <person name="Susuki M."/>
            <person name="Suzuki K.-i.T."/>
            <person name="Hayashi T."/>
            <person name="Toyoda A."/>
            <person name="Oliveira C."/>
            <person name="Osipova E."/>
            <person name="Leigh N.D."/>
            <person name="Simon A."/>
            <person name="Yun M.H."/>
        </authorList>
    </citation>
    <scope>NUCLEOTIDE SEQUENCE</scope>
    <source>
        <strain evidence="1">20211129_DDA</strain>
        <tissue evidence="1">Liver</tissue>
    </source>
</reference>
<evidence type="ECO:0000313" key="1">
    <source>
        <dbReference type="EMBL" id="KAJ1175519.1"/>
    </source>
</evidence>
<gene>
    <name evidence="1" type="ORF">NDU88_000807</name>
</gene>
<proteinExistence type="predicted"/>